<evidence type="ECO:0000313" key="2">
    <source>
        <dbReference type="Proteomes" id="UP001152300"/>
    </source>
</evidence>
<proteinExistence type="predicted"/>
<protein>
    <submittedName>
        <fullName evidence="1">Uncharacterized protein</fullName>
    </submittedName>
</protein>
<dbReference type="AlphaFoldDB" id="A0A9X0ADA5"/>
<comment type="caution">
    <text evidence="1">The sequence shown here is derived from an EMBL/GenBank/DDBJ whole genome shotgun (WGS) entry which is preliminary data.</text>
</comment>
<organism evidence="1 2">
    <name type="scientific">Sclerotinia nivalis</name>
    <dbReference type="NCBI Taxonomy" id="352851"/>
    <lineage>
        <taxon>Eukaryota</taxon>
        <taxon>Fungi</taxon>
        <taxon>Dikarya</taxon>
        <taxon>Ascomycota</taxon>
        <taxon>Pezizomycotina</taxon>
        <taxon>Leotiomycetes</taxon>
        <taxon>Helotiales</taxon>
        <taxon>Sclerotiniaceae</taxon>
        <taxon>Sclerotinia</taxon>
    </lineage>
</organism>
<reference evidence="1" key="1">
    <citation type="submission" date="2022-11" db="EMBL/GenBank/DDBJ databases">
        <title>Genome Resource of Sclerotinia nivalis Strain SnTB1, a Plant Pathogen Isolated from American Ginseng.</title>
        <authorList>
            <person name="Fan S."/>
        </authorList>
    </citation>
    <scope>NUCLEOTIDE SEQUENCE</scope>
    <source>
        <strain evidence="1">SnTB1</strain>
    </source>
</reference>
<accession>A0A9X0ADA5</accession>
<keyword evidence="2" id="KW-1185">Reference proteome</keyword>
<sequence>MASPEYLETPLQEDGQLYHITEYARRFGPKSPQNPNLKSWLTPLDPLFPLNWENERLDDSYKVVGGYQENELFLFTTRELKDLDAVCDRPLKKSTLAPGIIPLLRRDRWEDKPSTAWLRTDSIPIVSSFFMLCLRKI</sequence>
<evidence type="ECO:0000313" key="1">
    <source>
        <dbReference type="EMBL" id="KAJ8060704.1"/>
    </source>
</evidence>
<name>A0A9X0ADA5_9HELO</name>
<gene>
    <name evidence="1" type="ORF">OCU04_011009</name>
</gene>
<dbReference type="EMBL" id="JAPEIS010000013">
    <property type="protein sequence ID" value="KAJ8060704.1"/>
    <property type="molecule type" value="Genomic_DNA"/>
</dbReference>
<dbReference type="Proteomes" id="UP001152300">
    <property type="component" value="Unassembled WGS sequence"/>
</dbReference>